<dbReference type="Proteomes" id="UP000054477">
    <property type="component" value="Unassembled WGS sequence"/>
</dbReference>
<dbReference type="HOGENOM" id="CLU_595908_0_0_1"/>
<evidence type="ECO:0000256" key="1">
    <source>
        <dbReference type="SAM" id="MobiDB-lite"/>
    </source>
</evidence>
<feature type="compositionally biased region" description="Basic residues" evidence="1">
    <location>
        <begin position="318"/>
        <end position="336"/>
    </location>
</feature>
<organism evidence="2 3">
    <name type="scientific">Laccaria amethystina LaAM-08-1</name>
    <dbReference type="NCBI Taxonomy" id="1095629"/>
    <lineage>
        <taxon>Eukaryota</taxon>
        <taxon>Fungi</taxon>
        <taxon>Dikarya</taxon>
        <taxon>Basidiomycota</taxon>
        <taxon>Agaricomycotina</taxon>
        <taxon>Agaricomycetes</taxon>
        <taxon>Agaricomycetidae</taxon>
        <taxon>Agaricales</taxon>
        <taxon>Agaricineae</taxon>
        <taxon>Hydnangiaceae</taxon>
        <taxon>Laccaria</taxon>
    </lineage>
</organism>
<feature type="compositionally biased region" description="Basic and acidic residues" evidence="1">
    <location>
        <begin position="53"/>
        <end position="68"/>
    </location>
</feature>
<evidence type="ECO:0000313" key="2">
    <source>
        <dbReference type="EMBL" id="KIK05986.1"/>
    </source>
</evidence>
<feature type="compositionally biased region" description="Polar residues" evidence="1">
    <location>
        <begin position="348"/>
        <end position="373"/>
    </location>
</feature>
<dbReference type="EMBL" id="KN838556">
    <property type="protein sequence ID" value="KIK05986.1"/>
    <property type="molecule type" value="Genomic_DNA"/>
</dbReference>
<feature type="region of interest" description="Disordered" evidence="1">
    <location>
        <begin position="46"/>
        <end position="69"/>
    </location>
</feature>
<proteinExistence type="predicted"/>
<gene>
    <name evidence="2" type="ORF">K443DRAFT_3518</name>
</gene>
<reference evidence="3" key="2">
    <citation type="submission" date="2015-01" db="EMBL/GenBank/DDBJ databases">
        <title>Evolutionary Origins and Diversification of the Mycorrhizal Mutualists.</title>
        <authorList>
            <consortium name="DOE Joint Genome Institute"/>
            <consortium name="Mycorrhizal Genomics Consortium"/>
            <person name="Kohler A."/>
            <person name="Kuo A."/>
            <person name="Nagy L.G."/>
            <person name="Floudas D."/>
            <person name="Copeland A."/>
            <person name="Barry K.W."/>
            <person name="Cichocki N."/>
            <person name="Veneault-Fourrey C."/>
            <person name="LaButti K."/>
            <person name="Lindquist E.A."/>
            <person name="Lipzen A."/>
            <person name="Lundell T."/>
            <person name="Morin E."/>
            <person name="Murat C."/>
            <person name="Riley R."/>
            <person name="Ohm R."/>
            <person name="Sun H."/>
            <person name="Tunlid A."/>
            <person name="Henrissat B."/>
            <person name="Grigoriev I.V."/>
            <person name="Hibbett D.S."/>
            <person name="Martin F."/>
        </authorList>
    </citation>
    <scope>NUCLEOTIDE SEQUENCE [LARGE SCALE GENOMIC DNA]</scope>
    <source>
        <strain evidence="3">LaAM-08-1</strain>
    </source>
</reference>
<accession>A0A0C9XLS2</accession>
<protein>
    <submittedName>
        <fullName evidence="2">Uncharacterized protein</fullName>
    </submittedName>
</protein>
<dbReference type="AlphaFoldDB" id="A0A0C9XLS2"/>
<reference evidence="2 3" key="1">
    <citation type="submission" date="2014-04" db="EMBL/GenBank/DDBJ databases">
        <authorList>
            <consortium name="DOE Joint Genome Institute"/>
            <person name="Kuo A."/>
            <person name="Kohler A."/>
            <person name="Nagy L.G."/>
            <person name="Floudas D."/>
            <person name="Copeland A."/>
            <person name="Barry K.W."/>
            <person name="Cichocki N."/>
            <person name="Veneault-Fourrey C."/>
            <person name="LaButti K."/>
            <person name="Lindquist E.A."/>
            <person name="Lipzen A."/>
            <person name="Lundell T."/>
            <person name="Morin E."/>
            <person name="Murat C."/>
            <person name="Sun H."/>
            <person name="Tunlid A."/>
            <person name="Henrissat B."/>
            <person name="Grigoriev I.V."/>
            <person name="Hibbett D.S."/>
            <person name="Martin F."/>
            <person name="Nordberg H.P."/>
            <person name="Cantor M.N."/>
            <person name="Hua S.X."/>
        </authorList>
    </citation>
    <scope>NUCLEOTIDE SEQUENCE [LARGE SCALE GENOMIC DNA]</scope>
    <source>
        <strain evidence="2 3">LaAM-08-1</strain>
    </source>
</reference>
<feature type="compositionally biased region" description="Basic and acidic residues" evidence="1">
    <location>
        <begin position="292"/>
        <end position="317"/>
    </location>
</feature>
<keyword evidence="3" id="KW-1185">Reference proteome</keyword>
<feature type="region of interest" description="Disordered" evidence="1">
    <location>
        <begin position="278"/>
        <end position="375"/>
    </location>
</feature>
<evidence type="ECO:0000313" key="3">
    <source>
        <dbReference type="Proteomes" id="UP000054477"/>
    </source>
</evidence>
<name>A0A0C9XLS2_9AGAR</name>
<sequence>MKLNVLFYDERPPTFHDLFAVAQQDSVHSSLAGNSTIFIAASPGADCGPNANTREESDTRTEGEETIKSPHQAHLLPSLTPVHTVSCLRSPFAQIRHSFLGRHLLPQVQALRSLKLQLIQQDCCVPPFRAIPIPLGVGGPGQQHARPLPLPPHNGQQFLVDPPLFGAGVGGERKREGVATTVTDSESVIHHPGPLPGVGVGVEGLVGLYDAPRDTSGAAMQTKPETEGSYDAAPSIIQGRAEAWELELGETVQRVGAMSAGAGVGGSGVVRMGRGRKVSAKVGGVSEGGQSIEEKDNDEEKGKGKAEGNGRERESQSGKHKRRRRETKREGKGRRRGREETELMQPLDLNSHSTLDSYSSLDSHTTEQDVSNSTEHDLTALRATLTTHQEAIDERELGLAVRQEGIEGMVVKVREVQRAVDYREEAVAQRVETVGWREKVVEERENAVERRERDVQESE</sequence>